<organism evidence="1 2">
    <name type="scientific">Purpureocillium lilacinum</name>
    <name type="common">Paecilomyces lilacinus</name>
    <dbReference type="NCBI Taxonomy" id="33203"/>
    <lineage>
        <taxon>Eukaryota</taxon>
        <taxon>Fungi</taxon>
        <taxon>Dikarya</taxon>
        <taxon>Ascomycota</taxon>
        <taxon>Pezizomycotina</taxon>
        <taxon>Sordariomycetes</taxon>
        <taxon>Hypocreomycetidae</taxon>
        <taxon>Hypocreales</taxon>
        <taxon>Ophiocordycipitaceae</taxon>
        <taxon>Purpureocillium</taxon>
    </lineage>
</organism>
<evidence type="ECO:0000313" key="2">
    <source>
        <dbReference type="Proteomes" id="UP000078240"/>
    </source>
</evidence>
<gene>
    <name evidence="1" type="ORF">VFPBJ_07405</name>
</gene>
<comment type="caution">
    <text evidence="1">The sequence shown here is derived from an EMBL/GenBank/DDBJ whole genome shotgun (WGS) entry which is preliminary data.</text>
</comment>
<dbReference type="EMBL" id="LSBH01000005">
    <property type="protein sequence ID" value="OAQ79284.1"/>
    <property type="molecule type" value="Genomic_DNA"/>
</dbReference>
<evidence type="ECO:0000313" key="1">
    <source>
        <dbReference type="EMBL" id="OAQ79284.1"/>
    </source>
</evidence>
<proteinExistence type="predicted"/>
<protein>
    <submittedName>
        <fullName evidence="1">Uncharacterized protein</fullName>
    </submittedName>
</protein>
<dbReference type="AlphaFoldDB" id="A0A179GN18"/>
<name>A0A179GN18_PURLI</name>
<reference evidence="1 2" key="1">
    <citation type="submission" date="2016-01" db="EMBL/GenBank/DDBJ databases">
        <title>Biosynthesis of antibiotic leucinostatins and their inhibition on Phytophthora in bio-control Purpureocillium lilacinum.</title>
        <authorList>
            <person name="Wang G."/>
            <person name="Liu Z."/>
            <person name="Lin R."/>
            <person name="Li E."/>
            <person name="Mao Z."/>
            <person name="Ling J."/>
            <person name="Yin W."/>
            <person name="Xie B."/>
        </authorList>
    </citation>
    <scope>NUCLEOTIDE SEQUENCE [LARGE SCALE GENOMIC DNA]</scope>
    <source>
        <strain evidence="1">PLBJ-1</strain>
    </source>
</reference>
<sequence length="77" mass="8502">MRPWADPFMEAETALGRTRESNLVAATDNLANRSWKYGVGLVINATCSLEDDPYPVHSASSCFRDQRYLASAPANQP</sequence>
<dbReference type="Proteomes" id="UP000078240">
    <property type="component" value="Unassembled WGS sequence"/>
</dbReference>
<accession>A0A179GN18</accession>